<keyword evidence="3 8" id="KW-0963">Cytoplasm</keyword>
<dbReference type="EMBL" id="DSUJ01000008">
    <property type="protein sequence ID" value="HFI91070.1"/>
    <property type="molecule type" value="Genomic_DNA"/>
</dbReference>
<dbReference type="InterPro" id="IPR013792">
    <property type="entry name" value="RNA3'P_cycl/enolpyr_Trfase_a/b"/>
</dbReference>
<feature type="domain" description="Enolpyruvate transferase" evidence="9">
    <location>
        <begin position="6"/>
        <end position="419"/>
    </location>
</feature>
<protein>
    <recommendedName>
        <fullName evidence="8">3-phosphoshikimate 1-carboxyvinyltransferase</fullName>
        <ecNumber evidence="8">2.5.1.19</ecNumber>
    </recommendedName>
    <alternativeName>
        <fullName evidence="8">5-enolpyruvylshikimate-3-phosphate synthase</fullName>
        <shortName evidence="8">EPSP synthase</shortName>
        <shortName evidence="8">EPSPS</shortName>
    </alternativeName>
</protein>
<dbReference type="HAMAP" id="MF_00210">
    <property type="entry name" value="EPSP_synth"/>
    <property type="match status" value="1"/>
</dbReference>
<dbReference type="InterPro" id="IPR023193">
    <property type="entry name" value="EPSP_synthase_CS"/>
</dbReference>
<dbReference type="PANTHER" id="PTHR21090:SF5">
    <property type="entry name" value="PENTAFUNCTIONAL AROM POLYPEPTIDE"/>
    <property type="match status" value="1"/>
</dbReference>
<keyword evidence="5 8" id="KW-0808">Transferase</keyword>
<feature type="binding site" evidence="8">
    <location>
        <position position="22"/>
    </location>
    <ligand>
        <name>3-phosphoshikimate</name>
        <dbReference type="ChEBI" id="CHEBI:145989"/>
    </ligand>
</feature>
<feature type="binding site" evidence="8">
    <location>
        <position position="165"/>
    </location>
    <ligand>
        <name>3-phosphoshikimate</name>
        <dbReference type="ChEBI" id="CHEBI:145989"/>
    </ligand>
</feature>
<comment type="function">
    <text evidence="8">Catalyzes the transfer of the enolpyruvyl moiety of phosphoenolpyruvate (PEP) to the 5-hydroxyl of shikimate-3-phosphate (S3P) to produce enolpyruvyl shikimate-3-phosphate and inorganic phosphate.</text>
</comment>
<comment type="catalytic activity">
    <reaction evidence="7">
        <text>3-phosphoshikimate + phosphoenolpyruvate = 5-O-(1-carboxyvinyl)-3-phosphoshikimate + phosphate</text>
        <dbReference type="Rhea" id="RHEA:21256"/>
        <dbReference type="ChEBI" id="CHEBI:43474"/>
        <dbReference type="ChEBI" id="CHEBI:57701"/>
        <dbReference type="ChEBI" id="CHEBI:58702"/>
        <dbReference type="ChEBI" id="CHEBI:145989"/>
        <dbReference type="EC" id="2.5.1.19"/>
    </reaction>
    <physiologicalReaction direction="left-to-right" evidence="7">
        <dbReference type="Rhea" id="RHEA:21257"/>
    </physiologicalReaction>
</comment>
<dbReference type="InterPro" id="IPR036968">
    <property type="entry name" value="Enolpyruvate_Tfrase_sf"/>
</dbReference>
<keyword evidence="4 8" id="KW-0028">Amino-acid biosynthesis</keyword>
<dbReference type="FunFam" id="3.65.10.10:FF:000005">
    <property type="entry name" value="3-phosphoshikimate 1-carboxyvinyltransferase"/>
    <property type="match status" value="1"/>
</dbReference>
<organism evidence="10">
    <name type="scientific">Ignavibacterium album</name>
    <dbReference type="NCBI Taxonomy" id="591197"/>
    <lineage>
        <taxon>Bacteria</taxon>
        <taxon>Pseudomonadati</taxon>
        <taxon>Ignavibacteriota</taxon>
        <taxon>Ignavibacteria</taxon>
        <taxon>Ignavibacteriales</taxon>
        <taxon>Ignavibacteriaceae</taxon>
        <taxon>Ignavibacterium</taxon>
    </lineage>
</organism>
<dbReference type="Gene3D" id="3.65.10.10">
    <property type="entry name" value="Enolpyruvate transferase domain"/>
    <property type="match status" value="2"/>
</dbReference>
<keyword evidence="6 8" id="KW-0057">Aromatic amino acid biosynthesis</keyword>
<reference evidence="10" key="1">
    <citation type="journal article" date="2020" name="mSystems">
        <title>Genome- and Community-Level Interaction Insights into Carbon Utilization and Element Cycling Functions of Hydrothermarchaeota in Hydrothermal Sediment.</title>
        <authorList>
            <person name="Zhou Z."/>
            <person name="Liu Y."/>
            <person name="Xu W."/>
            <person name="Pan J."/>
            <person name="Luo Z.H."/>
            <person name="Li M."/>
        </authorList>
    </citation>
    <scope>NUCLEOTIDE SEQUENCE [LARGE SCALE GENOMIC DNA]</scope>
    <source>
        <strain evidence="10">SpSt-479</strain>
    </source>
</reference>
<feature type="binding site" evidence="8">
    <location>
        <position position="385"/>
    </location>
    <ligand>
        <name>phosphoenolpyruvate</name>
        <dbReference type="ChEBI" id="CHEBI:58702"/>
    </ligand>
</feature>
<comment type="similarity">
    <text evidence="2 8">Belongs to the EPSP synthase family.</text>
</comment>
<feature type="binding site" evidence="8">
    <location>
        <position position="121"/>
    </location>
    <ligand>
        <name>phosphoenolpyruvate</name>
        <dbReference type="ChEBI" id="CHEBI:58702"/>
    </ligand>
</feature>
<dbReference type="PANTHER" id="PTHR21090">
    <property type="entry name" value="AROM/DEHYDROQUINATE SYNTHASE"/>
    <property type="match status" value="1"/>
</dbReference>
<comment type="subcellular location">
    <subcellularLocation>
        <location evidence="8">Cytoplasm</location>
    </subcellularLocation>
</comment>
<feature type="binding site" evidence="8">
    <location>
        <position position="167"/>
    </location>
    <ligand>
        <name>phosphoenolpyruvate</name>
        <dbReference type="ChEBI" id="CHEBI:58702"/>
    </ligand>
</feature>
<dbReference type="SUPFAM" id="SSF55205">
    <property type="entry name" value="EPT/RTPC-like"/>
    <property type="match status" value="1"/>
</dbReference>
<gene>
    <name evidence="8 10" type="primary">aroA</name>
    <name evidence="10" type="ORF">ENS31_05985</name>
</gene>
<dbReference type="CDD" id="cd01556">
    <property type="entry name" value="EPSP_synthase"/>
    <property type="match status" value="1"/>
</dbReference>
<accession>A0A7V3E6I8</accession>
<feature type="binding site" evidence="8">
    <location>
        <position position="343"/>
    </location>
    <ligand>
        <name>phosphoenolpyruvate</name>
        <dbReference type="ChEBI" id="CHEBI:58702"/>
    </ligand>
</feature>
<dbReference type="GO" id="GO:0003866">
    <property type="term" value="F:3-phosphoshikimate 1-carboxyvinyltransferase activity"/>
    <property type="evidence" value="ECO:0007669"/>
    <property type="project" value="UniProtKB-UniRule"/>
</dbReference>
<dbReference type="UniPathway" id="UPA00053">
    <property type="reaction ID" value="UER00089"/>
</dbReference>
<dbReference type="PIRSF" id="PIRSF000505">
    <property type="entry name" value="EPSPS"/>
    <property type="match status" value="1"/>
</dbReference>
<dbReference type="GO" id="GO:0009073">
    <property type="term" value="P:aromatic amino acid family biosynthetic process"/>
    <property type="evidence" value="ECO:0007669"/>
    <property type="project" value="UniProtKB-KW"/>
</dbReference>
<dbReference type="EC" id="2.5.1.19" evidence="8"/>
<feature type="binding site" evidence="8">
    <location>
        <position position="21"/>
    </location>
    <ligand>
        <name>3-phosphoshikimate</name>
        <dbReference type="ChEBI" id="CHEBI:145989"/>
    </ligand>
</feature>
<comment type="caution">
    <text evidence="8">Lacks conserved residue(s) required for the propagation of feature annotation.</text>
</comment>
<sequence length="426" mass="47331">MKRQFKKINSVKGKLSFAGDKSISHRAIFFSSMAEGKSVIKNISSSEDVKSTQKVFSDLGVDFFVNGSEFIVKGKGKKKFNAPLKNLDCGNSGTTARLLAGLLIAQNFSSTIIGDESLSQRPMKRIIEPLRLMGGKIESSDSTLPIRIHPTDSLKAIEYNLPVPSAQVKSSVLIAGLHIEDETKVIEHSITRDHTERMLGLPVQYFETKKIISASEKLYPVEKEYFVPGDISSAAFFIVLALLTKNSELVVKDVSLNPTRTGFIELLRRMNANIKVENVRDSSNEPFGDLVVCSSDLKNVLIEKEIIPNIIDEIPILSIAGIFAEGVFEIRNCEELRYKESDRIKAICENLKLLGLDIEEFKDGFRVSGKIKNTNINFHSFNDHRIAMAFSVLASILGDKFTVEGTECVVISNPDFYEQINKVSAN</sequence>
<dbReference type="GO" id="GO:0009423">
    <property type="term" value="P:chorismate biosynthetic process"/>
    <property type="evidence" value="ECO:0007669"/>
    <property type="project" value="UniProtKB-UniRule"/>
</dbReference>
<evidence type="ECO:0000256" key="1">
    <source>
        <dbReference type="ARBA" id="ARBA00004811"/>
    </source>
</evidence>
<evidence type="ECO:0000313" key="10">
    <source>
        <dbReference type="EMBL" id="HFI91070.1"/>
    </source>
</evidence>
<feature type="binding site" evidence="8">
    <location>
        <position position="26"/>
    </location>
    <ligand>
        <name>3-phosphoshikimate</name>
        <dbReference type="ChEBI" id="CHEBI:145989"/>
    </ligand>
</feature>
<comment type="caution">
    <text evidence="10">The sequence shown here is derived from an EMBL/GenBank/DDBJ whole genome shotgun (WGS) entry which is preliminary data.</text>
</comment>
<evidence type="ECO:0000259" key="9">
    <source>
        <dbReference type="Pfam" id="PF00275"/>
    </source>
</evidence>
<feature type="binding site" evidence="8">
    <location>
        <position position="93"/>
    </location>
    <ligand>
        <name>phosphoenolpyruvate</name>
        <dbReference type="ChEBI" id="CHEBI:58702"/>
    </ligand>
</feature>
<evidence type="ECO:0000256" key="6">
    <source>
        <dbReference type="ARBA" id="ARBA00023141"/>
    </source>
</evidence>
<evidence type="ECO:0000256" key="8">
    <source>
        <dbReference type="HAMAP-Rule" id="MF_00210"/>
    </source>
</evidence>
<dbReference type="InterPro" id="IPR006264">
    <property type="entry name" value="EPSP_synthase"/>
</dbReference>
<feature type="binding site" evidence="8">
    <location>
        <position position="21"/>
    </location>
    <ligand>
        <name>phosphoenolpyruvate</name>
        <dbReference type="ChEBI" id="CHEBI:58702"/>
    </ligand>
</feature>
<dbReference type="PROSITE" id="PS00885">
    <property type="entry name" value="EPSP_SYNTHASE_2"/>
    <property type="match status" value="1"/>
</dbReference>
<evidence type="ECO:0000256" key="4">
    <source>
        <dbReference type="ARBA" id="ARBA00022605"/>
    </source>
</evidence>
<dbReference type="PROSITE" id="PS00104">
    <property type="entry name" value="EPSP_SYNTHASE_1"/>
    <property type="match status" value="1"/>
</dbReference>
<proteinExistence type="inferred from homology"/>
<dbReference type="Pfam" id="PF00275">
    <property type="entry name" value="EPSP_synthase"/>
    <property type="match status" value="1"/>
</dbReference>
<evidence type="ECO:0000256" key="5">
    <source>
        <dbReference type="ARBA" id="ARBA00022679"/>
    </source>
</evidence>
<evidence type="ECO:0000256" key="3">
    <source>
        <dbReference type="ARBA" id="ARBA00022490"/>
    </source>
</evidence>
<dbReference type="GO" id="GO:0008652">
    <property type="term" value="P:amino acid biosynthetic process"/>
    <property type="evidence" value="ECO:0007669"/>
    <property type="project" value="UniProtKB-KW"/>
</dbReference>
<dbReference type="GO" id="GO:0005737">
    <property type="term" value="C:cytoplasm"/>
    <property type="evidence" value="ECO:0007669"/>
    <property type="project" value="UniProtKB-SubCell"/>
</dbReference>
<dbReference type="NCBIfam" id="TIGR01356">
    <property type="entry name" value="aroA"/>
    <property type="match status" value="1"/>
</dbReference>
<dbReference type="InterPro" id="IPR001986">
    <property type="entry name" value="Enolpyruvate_Tfrase_dom"/>
</dbReference>
<feature type="binding site" evidence="8">
    <location>
        <position position="312"/>
    </location>
    <ligand>
        <name>3-phosphoshikimate</name>
        <dbReference type="ChEBI" id="CHEBI:145989"/>
    </ligand>
</feature>
<feature type="binding site" evidence="8">
    <location>
        <position position="339"/>
    </location>
    <ligand>
        <name>3-phosphoshikimate</name>
        <dbReference type="ChEBI" id="CHEBI:145989"/>
    </ligand>
</feature>
<evidence type="ECO:0000256" key="2">
    <source>
        <dbReference type="ARBA" id="ARBA00009948"/>
    </source>
</evidence>
<feature type="binding site" evidence="8">
    <location>
        <position position="167"/>
    </location>
    <ligand>
        <name>3-phosphoshikimate</name>
        <dbReference type="ChEBI" id="CHEBI:145989"/>
    </ligand>
</feature>
<evidence type="ECO:0000256" key="7">
    <source>
        <dbReference type="ARBA" id="ARBA00044633"/>
    </source>
</evidence>
<comment type="pathway">
    <text evidence="1 8">Metabolic intermediate biosynthesis; chorismate biosynthesis; chorismate from D-erythrose 4-phosphate and phosphoenolpyruvate: step 6/7.</text>
</comment>
<name>A0A7V3E6I8_9BACT</name>
<dbReference type="AlphaFoldDB" id="A0A7V3E6I8"/>
<comment type="subunit">
    <text evidence="8">Monomer.</text>
</comment>
<feature type="active site" description="Proton acceptor" evidence="8">
    <location>
        <position position="312"/>
    </location>
</feature>